<organism evidence="7 8">
    <name type="scientific">Marasmius oreades</name>
    <name type="common">fairy-ring Marasmius</name>
    <dbReference type="NCBI Taxonomy" id="181124"/>
    <lineage>
        <taxon>Eukaryota</taxon>
        <taxon>Fungi</taxon>
        <taxon>Dikarya</taxon>
        <taxon>Basidiomycota</taxon>
        <taxon>Agaricomycotina</taxon>
        <taxon>Agaricomycetes</taxon>
        <taxon>Agaricomycetidae</taxon>
        <taxon>Agaricales</taxon>
        <taxon>Marasmiineae</taxon>
        <taxon>Marasmiaceae</taxon>
        <taxon>Marasmius</taxon>
    </lineage>
</organism>
<protein>
    <recommendedName>
        <fullName evidence="6">UBR-type domain-containing protein</fullName>
    </recommendedName>
</protein>
<reference evidence="7" key="1">
    <citation type="journal article" date="2021" name="Genome Biol. Evol.">
        <title>The assembled and annotated genome of the fairy-ring fungus Marasmius oreades.</title>
        <authorList>
            <person name="Hiltunen M."/>
            <person name="Ament-Velasquez S.L."/>
            <person name="Johannesson H."/>
        </authorList>
    </citation>
    <scope>NUCLEOTIDE SEQUENCE</scope>
    <source>
        <strain evidence="7">03SP1</strain>
    </source>
</reference>
<name>A0A9P7S4M4_9AGAR</name>
<sequence length="419" mass="47155">MSESLADYLVSQQHLLQEASEALPHQFSKCTYSLGHIRQAVYLCETCPESRGICSACSIACHTDHEQTELFPKRNFRCDCPTEGTTHPCSLHNNLEPVNTENLYGQNFQALFCRCQRPYDAQTERETMIQCLACEDWFHESCCNLRDRPAPREQTPEENDQYQVNENENETRSEASSSGLPPPLLEASDYDAFICGSCVSKNSVLQRYAGSAGCLIVTRDSSSSPWKLYPEKDAVDNLSRSENTNCSQKRRSSPTGFSERNAKRQRVSPSSSSSSSEPCLAPSSSHQSDKIYTGIRDSEHLATLGTGDIFLTEGFRDRWCQCSTCLPLLKANRYLLEEEDTYEPPSDPDSGLSLEELGMRALSRLPRDRAIDGIHAFNAMREDLVQFLRPFAQDGKVVSDSDVKTFFETLMERHRGQNT</sequence>
<evidence type="ECO:0000256" key="1">
    <source>
        <dbReference type="ARBA" id="ARBA00022723"/>
    </source>
</evidence>
<dbReference type="CDD" id="cd19677">
    <property type="entry name" value="UBR-box_UBR7"/>
    <property type="match status" value="1"/>
</dbReference>
<keyword evidence="3" id="KW-0862">Zinc</keyword>
<evidence type="ECO:0000313" key="7">
    <source>
        <dbReference type="EMBL" id="KAG7095205.1"/>
    </source>
</evidence>
<dbReference type="InterPro" id="IPR011011">
    <property type="entry name" value="Znf_FYVE_PHD"/>
</dbReference>
<feature type="region of interest" description="Disordered" evidence="5">
    <location>
        <begin position="149"/>
        <end position="183"/>
    </location>
</feature>
<dbReference type="InterPro" id="IPR040204">
    <property type="entry name" value="UBR7"/>
</dbReference>
<dbReference type="AlphaFoldDB" id="A0A9P7S4M4"/>
<proteinExistence type="predicted"/>
<evidence type="ECO:0000256" key="5">
    <source>
        <dbReference type="SAM" id="MobiDB-lite"/>
    </source>
</evidence>
<dbReference type="EMBL" id="CM032183">
    <property type="protein sequence ID" value="KAG7095205.1"/>
    <property type="molecule type" value="Genomic_DNA"/>
</dbReference>
<feature type="compositionally biased region" description="Polar residues" evidence="5">
    <location>
        <begin position="238"/>
        <end position="258"/>
    </location>
</feature>
<dbReference type="Proteomes" id="UP001049176">
    <property type="component" value="Chromosome 3"/>
</dbReference>
<keyword evidence="1" id="KW-0479">Metal-binding</keyword>
<evidence type="ECO:0000256" key="2">
    <source>
        <dbReference type="ARBA" id="ARBA00022771"/>
    </source>
</evidence>
<dbReference type="GO" id="GO:0061630">
    <property type="term" value="F:ubiquitin protein ligase activity"/>
    <property type="evidence" value="ECO:0007669"/>
    <property type="project" value="InterPro"/>
</dbReference>
<dbReference type="OrthoDB" id="5795902at2759"/>
<feature type="compositionally biased region" description="Low complexity" evidence="5">
    <location>
        <begin position="268"/>
        <end position="285"/>
    </location>
</feature>
<dbReference type="GO" id="GO:0008270">
    <property type="term" value="F:zinc ion binding"/>
    <property type="evidence" value="ECO:0007669"/>
    <property type="project" value="UniProtKB-KW"/>
</dbReference>
<feature type="domain" description="UBR-type" evidence="6">
    <location>
        <begin position="28"/>
        <end position="94"/>
    </location>
</feature>
<dbReference type="InterPro" id="IPR047506">
    <property type="entry name" value="UBR7-like_UBR-box"/>
</dbReference>
<dbReference type="SUPFAM" id="SSF57903">
    <property type="entry name" value="FYVE/PHD zinc finger"/>
    <property type="match status" value="1"/>
</dbReference>
<feature type="zinc finger region" description="UBR-type" evidence="4">
    <location>
        <begin position="28"/>
        <end position="94"/>
    </location>
</feature>
<evidence type="ECO:0000259" key="6">
    <source>
        <dbReference type="PROSITE" id="PS51157"/>
    </source>
</evidence>
<evidence type="ECO:0000256" key="4">
    <source>
        <dbReference type="PROSITE-ProRule" id="PRU00508"/>
    </source>
</evidence>
<keyword evidence="2" id="KW-0863">Zinc-finger</keyword>
<dbReference type="PROSITE" id="PS51157">
    <property type="entry name" value="ZF_UBR"/>
    <property type="match status" value="1"/>
</dbReference>
<dbReference type="GeneID" id="66075057"/>
<dbReference type="PANTHER" id="PTHR13513">
    <property type="entry name" value="E3 UBIQUITIN-PROTEIN LIGASE UBR7"/>
    <property type="match status" value="1"/>
</dbReference>
<keyword evidence="8" id="KW-1185">Reference proteome</keyword>
<dbReference type="KEGG" id="more:E1B28_005981"/>
<dbReference type="InterPro" id="IPR019787">
    <property type="entry name" value="Znf_PHD-finger"/>
</dbReference>
<dbReference type="Pfam" id="PF00628">
    <property type="entry name" value="PHD"/>
    <property type="match status" value="1"/>
</dbReference>
<comment type="caution">
    <text evidence="7">The sequence shown here is derived from an EMBL/GenBank/DDBJ whole genome shotgun (WGS) entry which is preliminary data.</text>
</comment>
<dbReference type="InterPro" id="IPR001965">
    <property type="entry name" value="Znf_PHD"/>
</dbReference>
<evidence type="ECO:0000256" key="3">
    <source>
        <dbReference type="ARBA" id="ARBA00022833"/>
    </source>
</evidence>
<dbReference type="SMART" id="SM00249">
    <property type="entry name" value="PHD"/>
    <property type="match status" value="1"/>
</dbReference>
<dbReference type="GO" id="GO:0005737">
    <property type="term" value="C:cytoplasm"/>
    <property type="evidence" value="ECO:0007669"/>
    <property type="project" value="TreeGrafter"/>
</dbReference>
<dbReference type="RefSeq" id="XP_043011675.1">
    <property type="nucleotide sequence ID" value="XM_043150586.1"/>
</dbReference>
<accession>A0A9P7S4M4</accession>
<dbReference type="Gene3D" id="3.30.40.10">
    <property type="entry name" value="Zinc/RING finger domain, C3HC4 (zinc finger)"/>
    <property type="match status" value="1"/>
</dbReference>
<evidence type="ECO:0000313" key="8">
    <source>
        <dbReference type="Proteomes" id="UP001049176"/>
    </source>
</evidence>
<feature type="region of interest" description="Disordered" evidence="5">
    <location>
        <begin position="238"/>
        <end position="288"/>
    </location>
</feature>
<dbReference type="SMART" id="SM00396">
    <property type="entry name" value="ZnF_UBR1"/>
    <property type="match status" value="1"/>
</dbReference>
<dbReference type="InterPro" id="IPR003126">
    <property type="entry name" value="Znf_UBR"/>
</dbReference>
<dbReference type="InterPro" id="IPR013083">
    <property type="entry name" value="Znf_RING/FYVE/PHD"/>
</dbReference>
<gene>
    <name evidence="7" type="ORF">E1B28_005981</name>
</gene>
<dbReference type="PANTHER" id="PTHR13513:SF9">
    <property type="entry name" value="E3 UBIQUITIN-PROTEIN LIGASE UBR7-RELATED"/>
    <property type="match status" value="1"/>
</dbReference>